<accession>A0A9W4GU03</accession>
<evidence type="ECO:0000313" key="2">
    <source>
        <dbReference type="EMBL" id="CAG6397603.1"/>
    </source>
</evidence>
<comment type="caution">
    <text evidence="2">The sequence shown here is derived from an EMBL/GenBank/DDBJ whole genome shotgun (WGS) entry which is preliminary data.</text>
</comment>
<keyword evidence="3" id="KW-1185">Reference proteome</keyword>
<reference evidence="2" key="1">
    <citation type="submission" date="2021-05" db="EMBL/GenBank/DDBJ databases">
        <authorList>
            <person name="Arsene-Ploetze F."/>
        </authorList>
    </citation>
    <scope>NUCLEOTIDE SEQUENCE</scope>
    <source>
        <strain evidence="2">DSM 42138</strain>
    </source>
</reference>
<evidence type="ECO:0000256" key="1">
    <source>
        <dbReference type="SAM" id="MobiDB-lite"/>
    </source>
</evidence>
<dbReference type="EMBL" id="CAJSLV010000090">
    <property type="protein sequence ID" value="CAG6397603.1"/>
    <property type="molecule type" value="Genomic_DNA"/>
</dbReference>
<feature type="compositionally biased region" description="Basic residues" evidence="1">
    <location>
        <begin position="79"/>
        <end position="91"/>
    </location>
</feature>
<name>A0A9W4GU03_9ACTN</name>
<evidence type="ECO:0000313" key="3">
    <source>
        <dbReference type="Proteomes" id="UP001152519"/>
    </source>
</evidence>
<feature type="region of interest" description="Disordered" evidence="1">
    <location>
        <begin position="60"/>
        <end position="91"/>
    </location>
</feature>
<proteinExistence type="predicted"/>
<dbReference type="AlphaFoldDB" id="A0A9W4GU03"/>
<organism evidence="2 3">
    <name type="scientific">Actinacidiphila cocklensis</name>
    <dbReference type="NCBI Taxonomy" id="887465"/>
    <lineage>
        <taxon>Bacteria</taxon>
        <taxon>Bacillati</taxon>
        <taxon>Actinomycetota</taxon>
        <taxon>Actinomycetes</taxon>
        <taxon>Kitasatosporales</taxon>
        <taxon>Streptomycetaceae</taxon>
        <taxon>Actinacidiphila</taxon>
    </lineage>
</organism>
<dbReference type="Proteomes" id="UP001152519">
    <property type="component" value="Unassembled WGS sequence"/>
</dbReference>
<protein>
    <submittedName>
        <fullName evidence="2">Uncharacterized protein</fullName>
    </submittedName>
</protein>
<gene>
    <name evidence="2" type="ORF">SCOCK_580029</name>
</gene>
<sequence>MRAVPRFSGHNNAYPSPATIVAAAHWSWHADRCPAPLPGPQARITRTVTYHSGVHPAGLHVEGANGSGVTAARGLPSPRARRPLRRSRRSG</sequence>